<dbReference type="EMBL" id="CAJVPT010057177">
    <property type="protein sequence ID" value="CAG8758025.1"/>
    <property type="molecule type" value="Genomic_DNA"/>
</dbReference>
<feature type="non-terminal residue" evidence="1">
    <location>
        <position position="176"/>
    </location>
</feature>
<accession>A0ACA9QMC3</accession>
<sequence>MSKGTVLLLKERQKSQENIDNNASQPSDAYETKLSSLSYSCVFLPVLSHCLLNIEELAEILKKGPENIYCGVIVTSQIAVEGLRLAWMKAFDLTADGNVSTLWKNLPFFAVGKSTSKMLRDSDFNVLDPESTRSGNSELLAEYIIQFMDENKISSVQPGASLLFLVGDKRRNELPS</sequence>
<organism evidence="1 2">
    <name type="scientific">Acaulospora colombiana</name>
    <dbReference type="NCBI Taxonomy" id="27376"/>
    <lineage>
        <taxon>Eukaryota</taxon>
        <taxon>Fungi</taxon>
        <taxon>Fungi incertae sedis</taxon>
        <taxon>Mucoromycota</taxon>
        <taxon>Glomeromycotina</taxon>
        <taxon>Glomeromycetes</taxon>
        <taxon>Diversisporales</taxon>
        <taxon>Acaulosporaceae</taxon>
        <taxon>Acaulospora</taxon>
    </lineage>
</organism>
<reference evidence="1" key="1">
    <citation type="submission" date="2021-06" db="EMBL/GenBank/DDBJ databases">
        <authorList>
            <person name="Kallberg Y."/>
            <person name="Tangrot J."/>
            <person name="Rosling A."/>
        </authorList>
    </citation>
    <scope>NUCLEOTIDE SEQUENCE</scope>
    <source>
        <strain evidence="1">CL356</strain>
    </source>
</reference>
<proteinExistence type="predicted"/>
<gene>
    <name evidence="1" type="ORF">ACOLOM_LOCUS13060</name>
</gene>
<dbReference type="Proteomes" id="UP000789525">
    <property type="component" value="Unassembled WGS sequence"/>
</dbReference>
<keyword evidence="2" id="KW-1185">Reference proteome</keyword>
<comment type="caution">
    <text evidence="1">The sequence shown here is derived from an EMBL/GenBank/DDBJ whole genome shotgun (WGS) entry which is preliminary data.</text>
</comment>
<evidence type="ECO:0000313" key="1">
    <source>
        <dbReference type="EMBL" id="CAG8758025.1"/>
    </source>
</evidence>
<name>A0ACA9QMC3_9GLOM</name>
<evidence type="ECO:0000313" key="2">
    <source>
        <dbReference type="Proteomes" id="UP000789525"/>
    </source>
</evidence>
<protein>
    <submittedName>
        <fullName evidence="1">12889_t:CDS:1</fullName>
    </submittedName>
</protein>